<evidence type="ECO:0000313" key="5">
    <source>
        <dbReference type="EMBL" id="KAK0644435.1"/>
    </source>
</evidence>
<feature type="domain" description="DUF7791" evidence="4">
    <location>
        <begin position="720"/>
        <end position="823"/>
    </location>
</feature>
<dbReference type="SUPFAM" id="SSF53474">
    <property type="entry name" value="alpha/beta-Hydrolases"/>
    <property type="match status" value="1"/>
</dbReference>
<dbReference type="InterPro" id="IPR056884">
    <property type="entry name" value="NPHP3-like_N"/>
</dbReference>
<feature type="domain" description="Nephrocystin 3-like N-terminal" evidence="3">
    <location>
        <begin position="423"/>
        <end position="607"/>
    </location>
</feature>
<protein>
    <recommendedName>
        <fullName evidence="7">NACHT domain-containing protein</fullName>
    </recommendedName>
</protein>
<accession>A0AA40CMX7</accession>
<organism evidence="5 6">
    <name type="scientific">Cercophora newfieldiana</name>
    <dbReference type="NCBI Taxonomy" id="92897"/>
    <lineage>
        <taxon>Eukaryota</taxon>
        <taxon>Fungi</taxon>
        <taxon>Dikarya</taxon>
        <taxon>Ascomycota</taxon>
        <taxon>Pezizomycotina</taxon>
        <taxon>Sordariomycetes</taxon>
        <taxon>Sordariomycetidae</taxon>
        <taxon>Sordariales</taxon>
        <taxon>Lasiosphaeriaceae</taxon>
        <taxon>Cercophora</taxon>
    </lineage>
</organism>
<dbReference type="Pfam" id="PF25053">
    <property type="entry name" value="DUF7791"/>
    <property type="match status" value="1"/>
</dbReference>
<evidence type="ECO:0000259" key="3">
    <source>
        <dbReference type="Pfam" id="PF24883"/>
    </source>
</evidence>
<keyword evidence="6" id="KW-1185">Reference proteome</keyword>
<dbReference type="Proteomes" id="UP001174936">
    <property type="component" value="Unassembled WGS sequence"/>
</dbReference>
<dbReference type="AlphaFoldDB" id="A0AA40CMX7"/>
<dbReference type="Gene3D" id="3.40.50.1820">
    <property type="entry name" value="alpha/beta hydrolase"/>
    <property type="match status" value="1"/>
</dbReference>
<feature type="compositionally biased region" description="Basic residues" evidence="2">
    <location>
        <begin position="377"/>
        <end position="387"/>
    </location>
</feature>
<dbReference type="PANTHER" id="PTHR10039:SF5">
    <property type="entry name" value="NACHT DOMAIN-CONTAINING PROTEIN"/>
    <property type="match status" value="1"/>
</dbReference>
<dbReference type="PANTHER" id="PTHR10039">
    <property type="entry name" value="AMELOGENIN"/>
    <property type="match status" value="1"/>
</dbReference>
<reference evidence="5" key="1">
    <citation type="submission" date="2023-06" db="EMBL/GenBank/DDBJ databases">
        <title>Genome-scale phylogeny and comparative genomics of the fungal order Sordariales.</title>
        <authorList>
            <consortium name="Lawrence Berkeley National Laboratory"/>
            <person name="Hensen N."/>
            <person name="Bonometti L."/>
            <person name="Westerberg I."/>
            <person name="Brannstrom I.O."/>
            <person name="Guillou S."/>
            <person name="Cros-Aarteil S."/>
            <person name="Calhoun S."/>
            <person name="Haridas S."/>
            <person name="Kuo A."/>
            <person name="Mondo S."/>
            <person name="Pangilinan J."/>
            <person name="Riley R."/>
            <person name="Labutti K."/>
            <person name="Andreopoulos B."/>
            <person name="Lipzen A."/>
            <person name="Chen C."/>
            <person name="Yanf M."/>
            <person name="Daum C."/>
            <person name="Ng V."/>
            <person name="Clum A."/>
            <person name="Steindorff A."/>
            <person name="Ohm R."/>
            <person name="Martin F."/>
            <person name="Silar P."/>
            <person name="Natvig D."/>
            <person name="Lalanne C."/>
            <person name="Gautier V."/>
            <person name="Ament-Velasquez S.L."/>
            <person name="Kruys A."/>
            <person name="Hutchinson M.I."/>
            <person name="Powell A.J."/>
            <person name="Barry K."/>
            <person name="Miller A.N."/>
            <person name="Grigoriev I.V."/>
            <person name="Debuchy R."/>
            <person name="Gladieux P."/>
            <person name="Thoren M.H."/>
            <person name="Johannesson H."/>
        </authorList>
    </citation>
    <scope>NUCLEOTIDE SEQUENCE</scope>
    <source>
        <strain evidence="5">SMH2532-1</strain>
    </source>
</reference>
<gene>
    <name evidence="5" type="ORF">B0T16DRAFT_460495</name>
</gene>
<evidence type="ECO:0000256" key="1">
    <source>
        <dbReference type="ARBA" id="ARBA00022737"/>
    </source>
</evidence>
<evidence type="ECO:0000256" key="2">
    <source>
        <dbReference type="SAM" id="MobiDB-lite"/>
    </source>
</evidence>
<evidence type="ECO:0008006" key="7">
    <source>
        <dbReference type="Google" id="ProtNLM"/>
    </source>
</evidence>
<evidence type="ECO:0000313" key="6">
    <source>
        <dbReference type="Proteomes" id="UP001174936"/>
    </source>
</evidence>
<feature type="region of interest" description="Disordered" evidence="2">
    <location>
        <begin position="990"/>
        <end position="1035"/>
    </location>
</feature>
<keyword evidence="1" id="KW-0677">Repeat</keyword>
<comment type="caution">
    <text evidence="5">The sequence shown here is derived from an EMBL/GenBank/DDBJ whole genome shotgun (WGS) entry which is preliminary data.</text>
</comment>
<dbReference type="InterPro" id="IPR056693">
    <property type="entry name" value="DUF7791"/>
</dbReference>
<dbReference type="Pfam" id="PF24883">
    <property type="entry name" value="NPHP3_N"/>
    <property type="match status" value="1"/>
</dbReference>
<feature type="region of interest" description="Disordered" evidence="2">
    <location>
        <begin position="360"/>
        <end position="399"/>
    </location>
</feature>
<dbReference type="EMBL" id="JAULSV010000005">
    <property type="protein sequence ID" value="KAK0644435.1"/>
    <property type="molecule type" value="Genomic_DNA"/>
</dbReference>
<evidence type="ECO:0000259" key="4">
    <source>
        <dbReference type="Pfam" id="PF25053"/>
    </source>
</evidence>
<dbReference type="Gene3D" id="3.40.50.300">
    <property type="entry name" value="P-loop containing nucleotide triphosphate hydrolases"/>
    <property type="match status" value="1"/>
</dbReference>
<dbReference type="InterPro" id="IPR029058">
    <property type="entry name" value="AB_hydrolase_fold"/>
</dbReference>
<dbReference type="InterPro" id="IPR027417">
    <property type="entry name" value="P-loop_NTPase"/>
</dbReference>
<sequence>MSSSRAKTYRIRQLPCILAYPRQVASFLSSIVPDLAAEDVRVFSLAASLNPLEIPATKVATVMFNRVPPTFDTSDSEWVIPGRSAGLMRDVLVDVHFQGFTPLNDVPEEEHLMDCIAVSGLASHPFGSWKQRGASSFMWLRDRLPKEMPTVRSIIYGYDTALVGSESVKSIDDIAIAFISKMKSIGRSGPLAKPLILLAHSLGGIVLKQAIVSMSRAGGSAESILGSIDGLVFFGVPNRGMKVSHLLPMVEDQPNAPIVQLLSAGSDYLHSLDEQFSGIATHRSIQILSVYETKTSPTTQKTKSGQWQRGGPRALLVDKASGIQRNSIQTMPVDEDHSNLVKFGADDQDCQAIISFMNRVAEETSPTEPGPDELRRPGKKKGRSKSKHQGESEESVISKMTQSLNIDETGLRLAEVQTQYYSTFEWIFSDEDLGFRSWLESPQGLYWISGKPGSGKSTLMKFIRRDPRTHQGFTMGNPDAEHILIDFFFHDRGTSIQKSIEGLLYRSLYLILTARIEEGSLDRLVKLVLPLYSSRPDEKRSTWTIHQLRQSLEAILTQNAVPLHLLLFFDALDEFDGEAQIIADFVCDLSRPRPGSATLVKVCCSSRPWNAFRDSFSDVAGCKVHEHTKDDIQTYIRGRFRSNSRMLGMIESQQTDTRNVTQKLEDSLLDRAEGVFIWVRLVLDELLKECTDGAVPEELVASLSSFPDDLDDSYQRLINRIPPEYRFETYVLIETVLRSYDTLGLRDLGLVLLCASAKSPSEAAARLPFKPYSDEFLSGMRRRLQSRCGGLLEFLGDTKVQFMHQTAKEFFSRPGSTEAIVQHDGKLSRENGYSFLTKFWITLASAAPRHDEFDWPSYMLSLYSWDTHYIPQPHYLAAVHPLLPENNSMVHDRITAIALYGFGVTTAVERLLTYAYLAEVSTGRSQRRFLSRAEPKAFEAIPDFAPVVIRNHITSLRRVIYDEDRRFDTLHNFARAANLQVLLGEIEAPDRNKHQASNQEPLPTPGPRSERQSTYPGQMEPGLYSPSAAMPGKLT</sequence>
<proteinExistence type="predicted"/>
<name>A0AA40CMX7_9PEZI</name>